<dbReference type="GO" id="GO:0016787">
    <property type="term" value="F:hydrolase activity"/>
    <property type="evidence" value="ECO:0007669"/>
    <property type="project" value="UniProtKB-KW"/>
</dbReference>
<gene>
    <name evidence="6" type="ORF">GCM10009850_043280</name>
</gene>
<dbReference type="Proteomes" id="UP001499843">
    <property type="component" value="Unassembled WGS sequence"/>
</dbReference>
<evidence type="ECO:0000259" key="4">
    <source>
        <dbReference type="Pfam" id="PF00561"/>
    </source>
</evidence>
<evidence type="ECO:0000256" key="1">
    <source>
        <dbReference type="ARBA" id="ARBA00010088"/>
    </source>
</evidence>
<name>A0ABN3CHY9_9ACTN</name>
<keyword evidence="2" id="KW-0732">Signal</keyword>
<comment type="caution">
    <text evidence="6">The sequence shown here is derived from an EMBL/GenBank/DDBJ whole genome shotgun (WGS) entry which is preliminary data.</text>
</comment>
<evidence type="ECO:0000259" key="5">
    <source>
        <dbReference type="Pfam" id="PF08386"/>
    </source>
</evidence>
<feature type="domain" description="AB hydrolase-1" evidence="4">
    <location>
        <begin position="88"/>
        <end position="283"/>
    </location>
</feature>
<keyword evidence="7" id="KW-1185">Reference proteome</keyword>
<evidence type="ECO:0000256" key="3">
    <source>
        <dbReference type="ARBA" id="ARBA00022801"/>
    </source>
</evidence>
<sequence>MFATTFVALAVLSTATVTELGRTAATGGAAAEAVGEFGIAWEPCEEEPSVECATLAVPIDWSKPDGPAVDLALARRKATDPKARIGSLLTNPGGPGNSGVNDILRPSGFSPEIQRRFDIVGYDPRGVARSGSIACSASVYNQMPSPVMTSQADFDQWVAFDQKLRADCREKTGPLYDHVDSVNVARDMDAIRAALGEDKLTSYGVSYGTLAQQMYAELFPNRIRAMVLDGNMDHSLNVKDFQVSEAATVEDSFSEFIAWCDRDTGCVLHGRDIRALWRGLLAKAERGELYWPGVPGRAVSAHNLLWLGVVMNEAPDWALEAKVLLALDGGPVPDDMPGPPGNGPVNGDVAELPTAILCQDFDLGLRDYAEYADVMRGSNAAAPNMRYNPMPMGDMPICQGHPVTNPQHRLRYTGKAPLLVATSLHDPDTPYEWSANVARQLGRKATLLTYEGWGHGVYGMTDCTTAAMDKYLISRTVPARGFRCPAEEPQD</sequence>
<dbReference type="PANTHER" id="PTHR43248:SF29">
    <property type="entry name" value="TRIPEPTIDYL AMINOPEPTIDASE"/>
    <property type="match status" value="1"/>
</dbReference>
<dbReference type="InterPro" id="IPR029058">
    <property type="entry name" value="AB_hydrolase_fold"/>
</dbReference>
<dbReference type="EMBL" id="BAAAQX010000010">
    <property type="protein sequence ID" value="GAA2208870.1"/>
    <property type="molecule type" value="Genomic_DNA"/>
</dbReference>
<dbReference type="Pfam" id="PF00561">
    <property type="entry name" value="Abhydrolase_1"/>
    <property type="match status" value="1"/>
</dbReference>
<evidence type="ECO:0000256" key="2">
    <source>
        <dbReference type="ARBA" id="ARBA00022729"/>
    </source>
</evidence>
<dbReference type="Gene3D" id="3.40.50.1820">
    <property type="entry name" value="alpha/beta hydrolase"/>
    <property type="match status" value="1"/>
</dbReference>
<dbReference type="SUPFAM" id="SSF53474">
    <property type="entry name" value="alpha/beta-Hydrolases"/>
    <property type="match status" value="1"/>
</dbReference>
<accession>A0ABN3CHY9</accession>
<organism evidence="6 7">
    <name type="scientific">Nonomuraea monospora</name>
    <dbReference type="NCBI Taxonomy" id="568818"/>
    <lineage>
        <taxon>Bacteria</taxon>
        <taxon>Bacillati</taxon>
        <taxon>Actinomycetota</taxon>
        <taxon>Actinomycetes</taxon>
        <taxon>Streptosporangiales</taxon>
        <taxon>Streptosporangiaceae</taxon>
        <taxon>Nonomuraea</taxon>
    </lineage>
</organism>
<dbReference type="InterPro" id="IPR013595">
    <property type="entry name" value="Pept_S33_TAP-like_C"/>
</dbReference>
<dbReference type="InterPro" id="IPR000073">
    <property type="entry name" value="AB_hydrolase_1"/>
</dbReference>
<reference evidence="6 7" key="1">
    <citation type="journal article" date="2019" name="Int. J. Syst. Evol. Microbiol.">
        <title>The Global Catalogue of Microorganisms (GCM) 10K type strain sequencing project: providing services to taxonomists for standard genome sequencing and annotation.</title>
        <authorList>
            <consortium name="The Broad Institute Genomics Platform"/>
            <consortium name="The Broad Institute Genome Sequencing Center for Infectious Disease"/>
            <person name="Wu L."/>
            <person name="Ma J."/>
        </authorList>
    </citation>
    <scope>NUCLEOTIDE SEQUENCE [LARGE SCALE GENOMIC DNA]</scope>
    <source>
        <strain evidence="6 7">JCM 16114</strain>
    </source>
</reference>
<dbReference type="RefSeq" id="WP_344477410.1">
    <property type="nucleotide sequence ID" value="NZ_BAAAQX010000010.1"/>
</dbReference>
<feature type="domain" description="Peptidase S33 tripeptidyl aminopeptidase-like C-terminal" evidence="5">
    <location>
        <begin position="395"/>
        <end position="484"/>
    </location>
</feature>
<dbReference type="Pfam" id="PF08386">
    <property type="entry name" value="Abhydrolase_4"/>
    <property type="match status" value="1"/>
</dbReference>
<evidence type="ECO:0000313" key="6">
    <source>
        <dbReference type="EMBL" id="GAA2208870.1"/>
    </source>
</evidence>
<keyword evidence="3 6" id="KW-0378">Hydrolase</keyword>
<protein>
    <submittedName>
        <fullName evidence="6">Alpha/beta hydrolase</fullName>
    </submittedName>
</protein>
<dbReference type="PANTHER" id="PTHR43248">
    <property type="entry name" value="2-SUCCINYL-6-HYDROXY-2,4-CYCLOHEXADIENE-1-CARBOXYLATE SYNTHASE"/>
    <property type="match status" value="1"/>
</dbReference>
<comment type="similarity">
    <text evidence="1">Belongs to the peptidase S33 family.</text>
</comment>
<proteinExistence type="inferred from homology"/>
<evidence type="ECO:0000313" key="7">
    <source>
        <dbReference type="Proteomes" id="UP001499843"/>
    </source>
</evidence>
<dbReference type="InterPro" id="IPR051601">
    <property type="entry name" value="Serine_prot/Carboxylest_S33"/>
</dbReference>